<reference evidence="1 2" key="1">
    <citation type="journal article" date="2014" name="Agronomy (Basel)">
        <title>A Draft Genome Sequence for Ensete ventricosum, the Drought-Tolerant Tree Against Hunger.</title>
        <authorList>
            <person name="Harrison J."/>
            <person name="Moore K.A."/>
            <person name="Paszkiewicz K."/>
            <person name="Jones T."/>
            <person name="Grant M."/>
            <person name="Ambacheew D."/>
            <person name="Muzemil S."/>
            <person name="Studholme D.J."/>
        </authorList>
    </citation>
    <scope>NUCLEOTIDE SEQUENCE [LARGE SCALE GENOMIC DNA]</scope>
</reference>
<dbReference type="AlphaFoldDB" id="A0A427A2V0"/>
<protein>
    <submittedName>
        <fullName evidence="1">Uncharacterized protein</fullName>
    </submittedName>
</protein>
<evidence type="ECO:0000313" key="1">
    <source>
        <dbReference type="EMBL" id="RRT70580.1"/>
    </source>
</evidence>
<organism evidence="1 2">
    <name type="scientific">Ensete ventricosum</name>
    <name type="common">Abyssinian banana</name>
    <name type="synonym">Musa ensete</name>
    <dbReference type="NCBI Taxonomy" id="4639"/>
    <lineage>
        <taxon>Eukaryota</taxon>
        <taxon>Viridiplantae</taxon>
        <taxon>Streptophyta</taxon>
        <taxon>Embryophyta</taxon>
        <taxon>Tracheophyta</taxon>
        <taxon>Spermatophyta</taxon>
        <taxon>Magnoliopsida</taxon>
        <taxon>Liliopsida</taxon>
        <taxon>Zingiberales</taxon>
        <taxon>Musaceae</taxon>
        <taxon>Ensete</taxon>
    </lineage>
</organism>
<dbReference type="Proteomes" id="UP000287651">
    <property type="component" value="Unassembled WGS sequence"/>
</dbReference>
<dbReference type="EMBL" id="AMZH03003965">
    <property type="protein sequence ID" value="RRT70580.1"/>
    <property type="molecule type" value="Genomic_DNA"/>
</dbReference>
<name>A0A427A2V0_ENSVE</name>
<sequence length="137" mass="14549">MTPLEPASTVHSSVVAPPWLSPPPTAVIIALASNCLICHLQLATPSFSDVASVVAATHSYNYPPHSHILCHSPRPCTAIARQTPLLPSSSYASHIVVDCRHYHLQPHRCRPPLSLLTVALAATATTLSSSLPLPLTL</sequence>
<evidence type="ECO:0000313" key="2">
    <source>
        <dbReference type="Proteomes" id="UP000287651"/>
    </source>
</evidence>
<gene>
    <name evidence="1" type="ORF">B296_00002779</name>
</gene>
<proteinExistence type="predicted"/>
<comment type="caution">
    <text evidence="1">The sequence shown here is derived from an EMBL/GenBank/DDBJ whole genome shotgun (WGS) entry which is preliminary data.</text>
</comment>
<accession>A0A427A2V0</accession>